<accession>R7Q8S9</accession>
<dbReference type="RefSeq" id="XP_005714027.1">
    <property type="nucleotide sequence ID" value="XM_005713970.1"/>
</dbReference>
<protein>
    <recommendedName>
        <fullName evidence="3">Aminoglycoside phosphotransferase domain-containing protein</fullName>
    </recommendedName>
</protein>
<proteinExistence type="predicted"/>
<dbReference type="Gramene" id="CDF34208">
    <property type="protein sequence ID" value="CDF34208"/>
    <property type="gene ID" value="CHC_T00002806001"/>
</dbReference>
<name>R7Q8S9_CHOCR</name>
<dbReference type="Proteomes" id="UP000012073">
    <property type="component" value="Unassembled WGS sequence"/>
</dbReference>
<dbReference type="KEGG" id="ccp:CHC_T00002806001"/>
<reference evidence="2" key="1">
    <citation type="journal article" date="2013" name="Proc. Natl. Acad. Sci. U.S.A.">
        <title>Genome structure and metabolic features in the red seaweed Chondrus crispus shed light on evolution of the Archaeplastida.</title>
        <authorList>
            <person name="Collen J."/>
            <person name="Porcel B."/>
            <person name="Carre W."/>
            <person name="Ball S.G."/>
            <person name="Chaparro C."/>
            <person name="Tonon T."/>
            <person name="Barbeyron T."/>
            <person name="Michel G."/>
            <person name="Noel B."/>
            <person name="Valentin K."/>
            <person name="Elias M."/>
            <person name="Artiguenave F."/>
            <person name="Arun A."/>
            <person name="Aury J.M."/>
            <person name="Barbosa-Neto J.F."/>
            <person name="Bothwell J.H."/>
            <person name="Bouget F.Y."/>
            <person name="Brillet L."/>
            <person name="Cabello-Hurtado F."/>
            <person name="Capella-Gutierrez S."/>
            <person name="Charrier B."/>
            <person name="Cladiere L."/>
            <person name="Cock J.M."/>
            <person name="Coelho S.M."/>
            <person name="Colleoni C."/>
            <person name="Czjzek M."/>
            <person name="Da Silva C."/>
            <person name="Delage L."/>
            <person name="Denoeud F."/>
            <person name="Deschamps P."/>
            <person name="Dittami S.M."/>
            <person name="Gabaldon T."/>
            <person name="Gachon C.M."/>
            <person name="Groisillier A."/>
            <person name="Herve C."/>
            <person name="Jabbari K."/>
            <person name="Katinka M."/>
            <person name="Kloareg B."/>
            <person name="Kowalczyk N."/>
            <person name="Labadie K."/>
            <person name="Leblanc C."/>
            <person name="Lopez P.J."/>
            <person name="McLachlan D.H."/>
            <person name="Meslet-Cladiere L."/>
            <person name="Moustafa A."/>
            <person name="Nehr Z."/>
            <person name="Nyvall Collen P."/>
            <person name="Panaud O."/>
            <person name="Partensky F."/>
            <person name="Poulain J."/>
            <person name="Rensing S.A."/>
            <person name="Rousvoal S."/>
            <person name="Samson G."/>
            <person name="Symeonidi A."/>
            <person name="Weissenbach J."/>
            <person name="Zambounis A."/>
            <person name="Wincker P."/>
            <person name="Boyen C."/>
        </authorList>
    </citation>
    <scope>NUCLEOTIDE SEQUENCE [LARGE SCALE GENOMIC DNA]</scope>
    <source>
        <strain evidence="2">cv. Stackhouse</strain>
    </source>
</reference>
<dbReference type="GeneID" id="17321746"/>
<evidence type="ECO:0000313" key="2">
    <source>
        <dbReference type="Proteomes" id="UP000012073"/>
    </source>
</evidence>
<evidence type="ECO:0008006" key="3">
    <source>
        <dbReference type="Google" id="ProtNLM"/>
    </source>
</evidence>
<organism evidence="1 2">
    <name type="scientific">Chondrus crispus</name>
    <name type="common">Carrageen Irish moss</name>
    <name type="synonym">Polymorpha crispa</name>
    <dbReference type="NCBI Taxonomy" id="2769"/>
    <lineage>
        <taxon>Eukaryota</taxon>
        <taxon>Rhodophyta</taxon>
        <taxon>Florideophyceae</taxon>
        <taxon>Rhodymeniophycidae</taxon>
        <taxon>Gigartinales</taxon>
        <taxon>Gigartinaceae</taxon>
        <taxon>Chondrus</taxon>
    </lineage>
</organism>
<gene>
    <name evidence="1" type="ORF">CHC_T00002806001</name>
</gene>
<keyword evidence="2" id="KW-1185">Reference proteome</keyword>
<dbReference type="OrthoDB" id="2906425at2759"/>
<dbReference type="AlphaFoldDB" id="R7Q8S9"/>
<dbReference type="EMBL" id="HG001677">
    <property type="protein sequence ID" value="CDF34208.1"/>
    <property type="molecule type" value="Genomic_DNA"/>
</dbReference>
<sequence length="125" mass="14180">MAHAQGHPLDTVWDTLKVAKKEELSLQLHAFFGQLGQIHGKYIGSVDRGLCCHPKFMKIPEQKRGPFETEQQMNEAFAYSSKISDPVKSYKLSNLHSQHKVVFSHGNIRMNHVLVVDGRVQTILD</sequence>
<evidence type="ECO:0000313" key="1">
    <source>
        <dbReference type="EMBL" id="CDF34208.1"/>
    </source>
</evidence>